<feature type="region of interest" description="Disordered" evidence="1">
    <location>
        <begin position="310"/>
        <end position="366"/>
    </location>
</feature>
<feature type="compositionally biased region" description="Basic and acidic residues" evidence="1">
    <location>
        <begin position="490"/>
        <end position="501"/>
    </location>
</feature>
<keyword evidence="3" id="KW-1185">Reference proteome</keyword>
<evidence type="ECO:0000256" key="1">
    <source>
        <dbReference type="SAM" id="MobiDB-lite"/>
    </source>
</evidence>
<sequence>MEYLCLSPGRLYCRQERQEVSSESFGEVRAAIPFNWEEAPGRPKLQQHISSLVNKKRIIREGATGFDDVELGDKQLNPPIVHPTTRLLQQRPWTTQFSPAELDFSTRPWTTQFSPAERDFSTRRFQAGQMLATSVGNITEDVIIRSKIPAKVTPSTGSAFLYSSSQFQAERRHKSEQFVIGQKLPLPPRLRADQMLATSVGNITEDVITKSKIPAKVTPSTGSAFLYSSSQFQAERRHKSEQFVIGQRLPLPPRLRALKNQVAPDSCGTGIQQFQTILGVENQLPDSGHDGSGHRRALSLSNWIAELEASLEEEDDDDEEEDEEEDEEDEEEEEEEEDEEEEEEEEEEDEEEEEEEGFSFRYMHGRSKDTRPTFLRNKMQQRWRKLDLQGHLSDEFVCNKVVDHSSTENTKRISLEFSGPQHSHNHGFSKERLLEKQNTLDDVPKAAASSGAVSSGCSFRNLAAALLARKSKSSSRTASSRSSPAAISPHDFHVPSDLSAREEETTVPYKCRQCRHGRHKARRLTSCFAIASPSQSCNNLDGLTPGYESP</sequence>
<gene>
    <name evidence="2" type="ORF">CSSPTR1EN2_LOCUS987</name>
</gene>
<evidence type="ECO:0000313" key="3">
    <source>
        <dbReference type="Proteomes" id="UP001497512"/>
    </source>
</evidence>
<feature type="compositionally biased region" description="Acidic residues" evidence="1">
    <location>
        <begin position="310"/>
        <end position="357"/>
    </location>
</feature>
<accession>A0ABP0TAL1</accession>
<feature type="region of interest" description="Disordered" evidence="1">
    <location>
        <begin position="470"/>
        <end position="501"/>
    </location>
</feature>
<protein>
    <submittedName>
        <fullName evidence="2">Uncharacterized protein</fullName>
    </submittedName>
</protein>
<feature type="compositionally biased region" description="Low complexity" evidence="1">
    <location>
        <begin position="470"/>
        <end position="488"/>
    </location>
</feature>
<dbReference type="EMBL" id="OZ019893">
    <property type="protein sequence ID" value="CAK9190632.1"/>
    <property type="molecule type" value="Genomic_DNA"/>
</dbReference>
<dbReference type="Gene3D" id="3.30.70.2850">
    <property type="match status" value="1"/>
</dbReference>
<dbReference type="Proteomes" id="UP001497512">
    <property type="component" value="Chromosome 1"/>
</dbReference>
<reference evidence="2 3" key="1">
    <citation type="submission" date="2024-02" db="EMBL/GenBank/DDBJ databases">
        <authorList>
            <consortium name="ELIXIR-Norway"/>
            <consortium name="Elixir Norway"/>
        </authorList>
    </citation>
    <scope>NUCLEOTIDE SEQUENCE [LARGE SCALE GENOMIC DNA]</scope>
</reference>
<name>A0ABP0TAL1_9BRYO</name>
<organism evidence="2 3">
    <name type="scientific">Sphagnum troendelagicum</name>
    <dbReference type="NCBI Taxonomy" id="128251"/>
    <lineage>
        <taxon>Eukaryota</taxon>
        <taxon>Viridiplantae</taxon>
        <taxon>Streptophyta</taxon>
        <taxon>Embryophyta</taxon>
        <taxon>Bryophyta</taxon>
        <taxon>Sphagnophytina</taxon>
        <taxon>Sphagnopsida</taxon>
        <taxon>Sphagnales</taxon>
        <taxon>Sphagnaceae</taxon>
        <taxon>Sphagnum</taxon>
    </lineage>
</organism>
<proteinExistence type="predicted"/>
<dbReference type="PANTHER" id="PTHR34371">
    <property type="entry name" value="OS01G0551000 PROTEIN"/>
    <property type="match status" value="1"/>
</dbReference>
<evidence type="ECO:0000313" key="2">
    <source>
        <dbReference type="EMBL" id="CAK9190632.1"/>
    </source>
</evidence>